<evidence type="ECO:0000313" key="2">
    <source>
        <dbReference type="EMBL" id="KDS56743.1"/>
    </source>
</evidence>
<organism evidence="2 3">
    <name type="scientific">Bacteroides uniformis str. 3978 T3 ii</name>
    <dbReference type="NCBI Taxonomy" id="1339349"/>
    <lineage>
        <taxon>Bacteria</taxon>
        <taxon>Pseudomonadati</taxon>
        <taxon>Bacteroidota</taxon>
        <taxon>Bacteroidia</taxon>
        <taxon>Bacteroidales</taxon>
        <taxon>Bacteroidaceae</taxon>
        <taxon>Bacteroides</taxon>
    </lineage>
</organism>
<evidence type="ECO:0000259" key="1">
    <source>
        <dbReference type="Pfam" id="PF18765"/>
    </source>
</evidence>
<dbReference type="AlphaFoldDB" id="A0A078S5B6"/>
<gene>
    <name evidence="2" type="ORF">M094_4035</name>
</gene>
<dbReference type="RefSeq" id="WP_005824948.1">
    <property type="nucleotide sequence ID" value="NZ_JNHN01000096.1"/>
</dbReference>
<reference evidence="2 3" key="1">
    <citation type="submission" date="2014-04" db="EMBL/GenBank/DDBJ databases">
        <authorList>
            <person name="Sears C."/>
            <person name="Carroll K."/>
            <person name="Sack B.R."/>
            <person name="Qadri F."/>
            <person name="Myers L.L."/>
            <person name="Chung G.-T."/>
            <person name="Escheverria P."/>
            <person name="Fraser C.M."/>
            <person name="Sadzewicz L."/>
            <person name="Shefchek K.A."/>
            <person name="Tallon L."/>
            <person name="Das S.P."/>
            <person name="Daugherty S."/>
            <person name="Mongodin E.F."/>
        </authorList>
    </citation>
    <scope>NUCLEOTIDE SEQUENCE [LARGE SCALE GENOMIC DNA]</scope>
    <source>
        <strain evidence="2 3">3978 T3 ii</strain>
    </source>
</reference>
<dbReference type="Proteomes" id="UP000028013">
    <property type="component" value="Unassembled WGS sequence"/>
</dbReference>
<comment type="caution">
    <text evidence="2">The sequence shown here is derived from an EMBL/GenBank/DDBJ whole genome shotgun (WGS) entry which is preliminary data.</text>
</comment>
<dbReference type="EMBL" id="JNHN01000096">
    <property type="protein sequence ID" value="KDS56743.1"/>
    <property type="molecule type" value="Genomic_DNA"/>
</dbReference>
<feature type="domain" description="Polymerase beta nucleotidyltransferase" evidence="1">
    <location>
        <begin position="10"/>
        <end position="100"/>
    </location>
</feature>
<keyword evidence="2" id="KW-0808">Transferase</keyword>
<sequence length="102" mass="11679">MYGLTDNELEKLCNLFRKHEEIEQAVLYGSRAKGNFKPFSDIDITLMGDRLTYNTLSSLSDEIDDLLLPYSVDLSIYGKLKNADLLEHIHRMGIPIFSRPSN</sequence>
<accession>A0A078S5B6</accession>
<dbReference type="GO" id="GO:0016740">
    <property type="term" value="F:transferase activity"/>
    <property type="evidence" value="ECO:0007669"/>
    <property type="project" value="UniProtKB-KW"/>
</dbReference>
<name>A0A078S5B6_BACUN</name>
<evidence type="ECO:0000313" key="3">
    <source>
        <dbReference type="Proteomes" id="UP000028013"/>
    </source>
</evidence>
<dbReference type="InterPro" id="IPR043519">
    <property type="entry name" value="NT_sf"/>
</dbReference>
<protein>
    <submittedName>
        <fullName evidence="2">Nucleotidyltransferase domain protein</fullName>
    </submittedName>
</protein>
<dbReference type="CDD" id="cd05403">
    <property type="entry name" value="NT_KNTase_like"/>
    <property type="match status" value="1"/>
</dbReference>
<dbReference type="PATRIC" id="fig|1339349.3.peg.840"/>
<dbReference type="PANTHER" id="PTHR43852:SF2">
    <property type="entry name" value="PROTEIN ADENYLYLTRANSFERASE MNTA"/>
    <property type="match status" value="1"/>
</dbReference>
<dbReference type="SUPFAM" id="SSF81301">
    <property type="entry name" value="Nucleotidyltransferase"/>
    <property type="match status" value="1"/>
</dbReference>
<dbReference type="Gene3D" id="3.30.460.10">
    <property type="entry name" value="Beta Polymerase, domain 2"/>
    <property type="match status" value="1"/>
</dbReference>
<dbReference type="PANTHER" id="PTHR43852">
    <property type="entry name" value="NUCLEOTIDYLTRANSFERASE"/>
    <property type="match status" value="1"/>
</dbReference>
<dbReference type="Pfam" id="PF18765">
    <property type="entry name" value="Polbeta"/>
    <property type="match status" value="1"/>
</dbReference>
<proteinExistence type="predicted"/>
<dbReference type="InterPro" id="IPR041633">
    <property type="entry name" value="Polbeta"/>
</dbReference>
<dbReference type="InterPro" id="IPR052930">
    <property type="entry name" value="TA_antitoxin_MntA"/>
</dbReference>
<dbReference type="GeneID" id="99749859"/>